<evidence type="ECO:0008006" key="3">
    <source>
        <dbReference type="Google" id="ProtNLM"/>
    </source>
</evidence>
<keyword evidence="2" id="KW-1185">Reference proteome</keyword>
<dbReference type="Gene3D" id="3.30.1460.10">
    <property type="match status" value="1"/>
</dbReference>
<dbReference type="GO" id="GO:0030254">
    <property type="term" value="P:protein secretion by the type III secretion system"/>
    <property type="evidence" value="ECO:0007669"/>
    <property type="project" value="InterPro"/>
</dbReference>
<dbReference type="AlphaFoldDB" id="A0A7X0PK58"/>
<dbReference type="RefSeq" id="WP_184863347.1">
    <property type="nucleotide sequence ID" value="NZ_JACHLK010000015.1"/>
</dbReference>
<name>A0A7X0PK58_9BURK</name>
<protein>
    <recommendedName>
        <fullName evidence="3">Tir chaperone protein (CesT) family protein</fullName>
    </recommendedName>
</protein>
<reference evidence="1 2" key="1">
    <citation type="submission" date="2020-08" db="EMBL/GenBank/DDBJ databases">
        <title>Functional genomics of gut bacteria from endangered species of beetles.</title>
        <authorList>
            <person name="Carlos-Shanley C."/>
        </authorList>
    </citation>
    <scope>NUCLEOTIDE SEQUENCE [LARGE SCALE GENOMIC DNA]</scope>
    <source>
        <strain evidence="1 2">S00198</strain>
    </source>
</reference>
<evidence type="ECO:0000313" key="2">
    <source>
        <dbReference type="Proteomes" id="UP000575083"/>
    </source>
</evidence>
<gene>
    <name evidence="1" type="ORF">HNP48_005613</name>
</gene>
<comment type="caution">
    <text evidence="1">The sequence shown here is derived from an EMBL/GenBank/DDBJ whole genome shotgun (WGS) entry which is preliminary data.</text>
</comment>
<organism evidence="1 2">
    <name type="scientific">Acidovorax soli</name>
    <dbReference type="NCBI Taxonomy" id="592050"/>
    <lineage>
        <taxon>Bacteria</taxon>
        <taxon>Pseudomonadati</taxon>
        <taxon>Pseudomonadota</taxon>
        <taxon>Betaproteobacteria</taxon>
        <taxon>Burkholderiales</taxon>
        <taxon>Comamonadaceae</taxon>
        <taxon>Acidovorax</taxon>
    </lineage>
</organism>
<proteinExistence type="predicted"/>
<dbReference type="Proteomes" id="UP000575083">
    <property type="component" value="Unassembled WGS sequence"/>
</dbReference>
<sequence length="138" mass="14333">MMTSAPADPASARLLQAYAAQFGAGDAAPGSGSAPVTLTVDGQYRIRLQALPQGGIAVRSRLRSLPEPGPARDDLLLGVARLACGTMKEHAAACAVDERDRAIWLQQAAPANSTQDIDDAVGSFVNCLAFWSKAIANV</sequence>
<evidence type="ECO:0000313" key="1">
    <source>
        <dbReference type="EMBL" id="MBB6562896.1"/>
    </source>
</evidence>
<accession>A0A7X0PK58</accession>
<dbReference type="EMBL" id="JACHLK010000015">
    <property type="protein sequence ID" value="MBB6562896.1"/>
    <property type="molecule type" value="Genomic_DNA"/>
</dbReference>